<dbReference type="Proteomes" id="UP000646523">
    <property type="component" value="Unassembled WGS sequence"/>
</dbReference>
<gene>
    <name evidence="1" type="ORF">GCM10012289_63460</name>
</gene>
<dbReference type="EMBL" id="BMNH01000028">
    <property type="protein sequence ID" value="GGO79355.1"/>
    <property type="molecule type" value="Genomic_DNA"/>
</dbReference>
<keyword evidence="2" id="KW-1185">Reference proteome</keyword>
<reference evidence="1" key="1">
    <citation type="journal article" date="2014" name="Int. J. Syst. Evol. Microbiol.">
        <title>Complete genome sequence of Corynebacterium casei LMG S-19264T (=DSM 44701T), isolated from a smear-ripened cheese.</title>
        <authorList>
            <consortium name="US DOE Joint Genome Institute (JGI-PGF)"/>
            <person name="Walter F."/>
            <person name="Albersmeier A."/>
            <person name="Kalinowski J."/>
            <person name="Ruckert C."/>
        </authorList>
    </citation>
    <scope>NUCLEOTIDE SEQUENCE</scope>
    <source>
        <strain evidence="1">CGMCC 4.7368</strain>
    </source>
</reference>
<accession>A0A917ZA52</accession>
<comment type="caution">
    <text evidence="1">The sequence shown here is derived from an EMBL/GenBank/DDBJ whole genome shotgun (WGS) entry which is preliminary data.</text>
</comment>
<organism evidence="1 2">
    <name type="scientific">Nonomuraea cavernae</name>
    <dbReference type="NCBI Taxonomy" id="2045107"/>
    <lineage>
        <taxon>Bacteria</taxon>
        <taxon>Bacillati</taxon>
        <taxon>Actinomycetota</taxon>
        <taxon>Actinomycetes</taxon>
        <taxon>Streptosporangiales</taxon>
        <taxon>Streptosporangiaceae</taxon>
        <taxon>Nonomuraea</taxon>
    </lineage>
</organism>
<proteinExistence type="predicted"/>
<evidence type="ECO:0000313" key="1">
    <source>
        <dbReference type="EMBL" id="GGO79355.1"/>
    </source>
</evidence>
<sequence>MSKVARAVELKAELVHFATSGRFGRELGAVLDRFYADGPPADEAAAFLPVDFFAHQHRLPSGETVVDRFVAERAGLDRSDVELLLSWKTVVEGVFEVRAVDGPAVLLFNLVDELVYRAFSNLGEGAFESLTPGMHLVGRLIPLGADWLISGTPAVHPAEARETLGSVAAHVALANPAWVFRNPVLLAQARETQREQRRCFVGYFGTDLVVLEGADVAALMRAYLAYQAARLGGEPPEALELPERVTSADTVALIFDELGGLGYHVDFGRLEEVFEDPRLIVRRQYRELLTTYLRDESVSPVPIERLAERDPAKAGAVFAGLLNRKGFDWERSGELLLRTHKPGYFSEPPLPTVTPMTAAIAEHLRAPAR</sequence>
<name>A0A917ZA52_9ACTN</name>
<reference evidence="1" key="2">
    <citation type="submission" date="2020-09" db="EMBL/GenBank/DDBJ databases">
        <authorList>
            <person name="Sun Q."/>
            <person name="Zhou Y."/>
        </authorList>
    </citation>
    <scope>NUCLEOTIDE SEQUENCE</scope>
    <source>
        <strain evidence="1">CGMCC 4.7368</strain>
    </source>
</reference>
<protein>
    <submittedName>
        <fullName evidence="1">Uncharacterized protein</fullName>
    </submittedName>
</protein>
<dbReference type="AlphaFoldDB" id="A0A917ZA52"/>
<evidence type="ECO:0000313" key="2">
    <source>
        <dbReference type="Proteomes" id="UP000646523"/>
    </source>
</evidence>